<sequence length="788" mass="87615">MDENDIDASSPLRNSYDATHLSDVIDVIRENDPDFRESSSDPARPLPSSMSYNGGGEIPLPPQPQHPPNTGARRRQQAYVRIIEQPASKALRFRYECEGRSAGSIPGASSTPENKTYPEIQVEGYRGKAVVVVSCVMKDPPYAVHPHKLVGREGCRKGVCTLHIPQDTMRVQFSNLGIQCVKKRDIESSLRTREEIKVDPFRQHYHHKNQPTSIDLNAVRLCFQVFIEGDTPGKYSEPLKPVVSDIIYDKKAMSDLTIIKLSHCVSYVNGGGKDIILLCEKVAKEDIEIHFFEMENDKRVWSAKADFQPSQVHKQHAIWFKTPRYKTLDVTEPVKVFIQLYRPSDQVTSEPLPFELLPVNSGRTPYWSLKHGLAHKKANYDLFNSILTNDIKLVAKRQLNSSGLDKIEETNNNETNIPNYADVKKSKLDDDVILVSSPETVSEPAEEKSFGDDLINQADAIYSDTHKLLNENVPVNIPKPPFGPPQDESFDDARTYSSLQLAFKNPLSLEVHQRYEDIIINPPSPRISVAPTVLPPKPAPKVTPPPKRDNDSTLPPLPPKRTKKLETYIGGSMTSIQLTGKQADVLLTRSGSMRSTSVSRTQSFNLQRPKSQGELSPPGKSLPPVPNASATLPNPKKRGFFSKLFGRKSSKVNTPAPSRETSVTRSCHSSKSLQVDQTLSKSSGNISTHSSNSIRIRLKDDSPPPNTSTATSLSVTPIPTSNQLFPTAPMYDEDLDLQMDLTEAENYALYTAMAPQATQSEFDEFSCYYAPVEGGKILTSAERLTGKT</sequence>
<dbReference type="SUPFAM" id="SSF49417">
    <property type="entry name" value="p53-like transcription factors"/>
    <property type="match status" value="1"/>
</dbReference>
<dbReference type="GO" id="GO:0000981">
    <property type="term" value="F:DNA-binding transcription factor activity, RNA polymerase II-specific"/>
    <property type="evidence" value="ECO:0007669"/>
    <property type="project" value="TreeGrafter"/>
</dbReference>
<dbReference type="InterPro" id="IPR002909">
    <property type="entry name" value="IPT_dom"/>
</dbReference>
<dbReference type="Proteomes" id="UP000504635">
    <property type="component" value="Unplaced"/>
</dbReference>
<dbReference type="PROSITE" id="PS50254">
    <property type="entry name" value="REL_2"/>
    <property type="match status" value="1"/>
</dbReference>
<dbReference type="InterPro" id="IPR013783">
    <property type="entry name" value="Ig-like_fold"/>
</dbReference>
<dbReference type="KEGG" id="soy:115888177"/>
<dbReference type="RefSeq" id="XP_030763653.1">
    <property type="nucleotide sequence ID" value="XM_030907793.1"/>
</dbReference>
<feature type="compositionally biased region" description="Basic and acidic residues" evidence="1">
    <location>
        <begin position="27"/>
        <end position="39"/>
    </location>
</feature>
<dbReference type="GO" id="GO:0038061">
    <property type="term" value="P:non-canonical NF-kappaB signal transduction"/>
    <property type="evidence" value="ECO:0007669"/>
    <property type="project" value="TreeGrafter"/>
</dbReference>
<feature type="region of interest" description="Disordered" evidence="1">
    <location>
        <begin position="525"/>
        <end position="563"/>
    </location>
</feature>
<protein>
    <submittedName>
        <fullName evidence="4">Embryonic polarity protein dorsal-like isoform X1</fullName>
    </submittedName>
</protein>
<dbReference type="InterPro" id="IPR037059">
    <property type="entry name" value="RHD_DNA_bind_dom_sf"/>
</dbReference>
<gene>
    <name evidence="4" type="primary">LOC115888177</name>
</gene>
<feature type="compositionally biased region" description="Pro residues" evidence="1">
    <location>
        <begin position="533"/>
        <end position="545"/>
    </location>
</feature>
<feature type="compositionally biased region" description="Basic residues" evidence="1">
    <location>
        <begin position="635"/>
        <end position="650"/>
    </location>
</feature>
<dbReference type="GO" id="GO:0033554">
    <property type="term" value="P:cellular response to stress"/>
    <property type="evidence" value="ECO:0007669"/>
    <property type="project" value="TreeGrafter"/>
</dbReference>
<dbReference type="GO" id="GO:0000978">
    <property type="term" value="F:RNA polymerase II cis-regulatory region sequence-specific DNA binding"/>
    <property type="evidence" value="ECO:0007669"/>
    <property type="project" value="TreeGrafter"/>
</dbReference>
<feature type="domain" description="RHD" evidence="2">
    <location>
        <begin position="75"/>
        <end position="254"/>
    </location>
</feature>
<dbReference type="InterPro" id="IPR000451">
    <property type="entry name" value="NFkB/Dor"/>
</dbReference>
<dbReference type="InterPro" id="IPR032397">
    <property type="entry name" value="RHD_dimer"/>
</dbReference>
<dbReference type="Pfam" id="PF16179">
    <property type="entry name" value="RHD_dimer"/>
    <property type="match status" value="1"/>
</dbReference>
<dbReference type="PRINTS" id="PR00057">
    <property type="entry name" value="NFKBTNSCPFCT"/>
</dbReference>
<dbReference type="InterPro" id="IPR008967">
    <property type="entry name" value="p53-like_TF_DNA-bd_sf"/>
</dbReference>
<dbReference type="GO" id="GO:0005634">
    <property type="term" value="C:nucleus"/>
    <property type="evidence" value="ECO:0007669"/>
    <property type="project" value="TreeGrafter"/>
</dbReference>
<dbReference type="Gene3D" id="2.60.40.340">
    <property type="entry name" value="Rel homology domain (RHD), DNA-binding domain"/>
    <property type="match status" value="1"/>
</dbReference>
<feature type="region of interest" description="Disordered" evidence="1">
    <location>
        <begin position="27"/>
        <end position="76"/>
    </location>
</feature>
<dbReference type="GO" id="GO:0045087">
    <property type="term" value="P:innate immune response"/>
    <property type="evidence" value="ECO:0007669"/>
    <property type="project" value="TreeGrafter"/>
</dbReference>
<dbReference type="SMART" id="SM00429">
    <property type="entry name" value="IPT"/>
    <property type="match status" value="1"/>
</dbReference>
<dbReference type="AlphaFoldDB" id="A0A6J2YI06"/>
<feature type="compositionally biased region" description="Polar residues" evidence="1">
    <location>
        <begin position="590"/>
        <end position="614"/>
    </location>
</feature>
<name>A0A6J2YI06_SITOR</name>
<dbReference type="PANTHER" id="PTHR24169">
    <property type="entry name" value="NUCLEAR FACTOR NF-KAPPA-B PROTEIN"/>
    <property type="match status" value="1"/>
</dbReference>
<dbReference type="Gene3D" id="2.60.40.10">
    <property type="entry name" value="Immunoglobulins"/>
    <property type="match status" value="1"/>
</dbReference>
<dbReference type="PANTHER" id="PTHR24169:SF25">
    <property type="entry name" value="DORSAL-RELATED IMMUNITY FACTOR DIF-RELATED"/>
    <property type="match status" value="1"/>
</dbReference>
<evidence type="ECO:0000259" key="2">
    <source>
        <dbReference type="PROSITE" id="PS50254"/>
    </source>
</evidence>
<dbReference type="InterPro" id="IPR014756">
    <property type="entry name" value="Ig_E-set"/>
</dbReference>
<dbReference type="InParanoid" id="A0A6J2YI06"/>
<evidence type="ECO:0000313" key="3">
    <source>
        <dbReference type="Proteomes" id="UP000504635"/>
    </source>
</evidence>
<dbReference type="PROSITE" id="PS01204">
    <property type="entry name" value="REL_1"/>
    <property type="match status" value="1"/>
</dbReference>
<reference evidence="4" key="1">
    <citation type="submission" date="2025-08" db="UniProtKB">
        <authorList>
            <consortium name="RefSeq"/>
        </authorList>
    </citation>
    <scope>IDENTIFICATION</scope>
    <source>
        <tissue evidence="4">Gonads</tissue>
    </source>
</reference>
<dbReference type="SUPFAM" id="SSF81296">
    <property type="entry name" value="E set domains"/>
    <property type="match status" value="1"/>
</dbReference>
<dbReference type="GO" id="GO:0045944">
    <property type="term" value="P:positive regulation of transcription by RNA polymerase II"/>
    <property type="evidence" value="ECO:0007669"/>
    <property type="project" value="TreeGrafter"/>
</dbReference>
<accession>A0A6J2YI06</accession>
<organism evidence="3 4">
    <name type="scientific">Sitophilus oryzae</name>
    <name type="common">Rice weevil</name>
    <name type="synonym">Curculio oryzae</name>
    <dbReference type="NCBI Taxonomy" id="7048"/>
    <lineage>
        <taxon>Eukaryota</taxon>
        <taxon>Metazoa</taxon>
        <taxon>Ecdysozoa</taxon>
        <taxon>Arthropoda</taxon>
        <taxon>Hexapoda</taxon>
        <taxon>Insecta</taxon>
        <taxon>Pterygota</taxon>
        <taxon>Neoptera</taxon>
        <taxon>Endopterygota</taxon>
        <taxon>Coleoptera</taxon>
        <taxon>Polyphaga</taxon>
        <taxon>Cucujiformia</taxon>
        <taxon>Curculionidae</taxon>
        <taxon>Dryophthorinae</taxon>
        <taxon>Sitophilus</taxon>
    </lineage>
</organism>
<evidence type="ECO:0000256" key="1">
    <source>
        <dbReference type="SAM" id="MobiDB-lite"/>
    </source>
</evidence>
<dbReference type="GO" id="GO:0007249">
    <property type="term" value="P:canonical NF-kappaB signal transduction"/>
    <property type="evidence" value="ECO:0007669"/>
    <property type="project" value="TreeGrafter"/>
</dbReference>
<dbReference type="GO" id="GO:0048731">
    <property type="term" value="P:system development"/>
    <property type="evidence" value="ECO:0007669"/>
    <property type="project" value="UniProtKB-ARBA"/>
</dbReference>
<dbReference type="OrthoDB" id="7881762at2759"/>
<dbReference type="GO" id="GO:0005737">
    <property type="term" value="C:cytoplasm"/>
    <property type="evidence" value="ECO:0007669"/>
    <property type="project" value="InterPro"/>
</dbReference>
<evidence type="ECO:0000313" key="4">
    <source>
        <dbReference type="RefSeq" id="XP_030763653.1"/>
    </source>
</evidence>
<dbReference type="InterPro" id="IPR030492">
    <property type="entry name" value="RHD_CS"/>
</dbReference>
<dbReference type="GO" id="GO:0048468">
    <property type="term" value="P:cell development"/>
    <property type="evidence" value="ECO:0007669"/>
    <property type="project" value="UniProtKB-ARBA"/>
</dbReference>
<feature type="compositionally biased region" description="Polar residues" evidence="1">
    <location>
        <begin position="707"/>
        <end position="721"/>
    </location>
</feature>
<dbReference type="InterPro" id="IPR011539">
    <property type="entry name" value="RHD_DNA_bind_dom"/>
</dbReference>
<proteinExistence type="predicted"/>
<dbReference type="FunFam" id="2.60.40.340:FF:000006">
    <property type="entry name" value="Dorsal isoform 1-B"/>
    <property type="match status" value="1"/>
</dbReference>
<feature type="region of interest" description="Disordered" evidence="1">
    <location>
        <begin position="590"/>
        <end position="721"/>
    </location>
</feature>
<keyword evidence="3" id="KW-1185">Reference proteome</keyword>
<dbReference type="FunCoup" id="A0A6J2YI06">
    <property type="interactions" value="103"/>
</dbReference>
<dbReference type="GeneID" id="115888177"/>
<feature type="compositionally biased region" description="Low complexity" evidence="1">
    <location>
        <begin position="680"/>
        <end position="694"/>
    </location>
</feature>
<dbReference type="GO" id="GO:0034097">
    <property type="term" value="P:response to cytokine"/>
    <property type="evidence" value="ECO:0007669"/>
    <property type="project" value="TreeGrafter"/>
</dbReference>
<dbReference type="Pfam" id="PF00554">
    <property type="entry name" value="RHD_DNA_bind"/>
    <property type="match status" value="1"/>
</dbReference>
<feature type="compositionally biased region" description="Polar residues" evidence="1">
    <location>
        <begin position="651"/>
        <end position="679"/>
    </location>
</feature>
<feature type="region of interest" description="Disordered" evidence="1">
    <location>
        <begin position="1"/>
        <end position="20"/>
    </location>
</feature>